<dbReference type="GO" id="GO:0004252">
    <property type="term" value="F:serine-type endopeptidase activity"/>
    <property type="evidence" value="ECO:0007669"/>
    <property type="project" value="InterPro"/>
</dbReference>
<evidence type="ECO:0000313" key="1">
    <source>
        <dbReference type="EMBL" id="QQG34588.1"/>
    </source>
</evidence>
<sequence length="414" mass="46590">MSIIKVNSFASRARDSEVKIDTLSSGEVYGDASFLHPKVLNCIRRFESNIKIKGNGSDTNCMAGFPILDDEEIQRISSASEEYPFVHFGAILFCITPMFPNFKTKRGMVHLFDNSAVDLVQGHIASYEIDFKKGPSIFIVRPEHVLSSTEPHIQKCLSFSISIEDVRFLEGREIVSLDVGILYRMANSSRFLQGSQGETAWAHQEVVGARYIDAQEEVIKRLSFDRNIIKLAPVRDTRLKRPRGWFMPPRFSRKRFYSGCADGKGCEKIELVRSASDRFDKKERSFNREDERSGSCKEQFEGGRHSFSLGQLHKHSTCLFASQCGLRQLGRSTIELDENNAGEIPEATVWKYSNPGLVHKDKLAERCGSAPSVHSDVEQQGLHVQQGAKSSCLDSGNRDTPSCSSEPFGVWRYL</sequence>
<organism evidence="1">
    <name type="scientific">Rhodiola betaflexivirus 1</name>
    <dbReference type="NCBI Taxonomy" id="2794410"/>
    <lineage>
        <taxon>Viruses</taxon>
        <taxon>Riboviria</taxon>
        <taxon>Orthornavirae</taxon>
        <taxon>Kitrinoviricota</taxon>
        <taxon>Alsuviricetes</taxon>
        <taxon>Tymovirales</taxon>
        <taxon>Betaflexiviridae</taxon>
    </lineage>
</organism>
<dbReference type="InterPro" id="IPR028919">
    <property type="entry name" value="Viral_movement"/>
</dbReference>
<dbReference type="Pfam" id="PF01107">
    <property type="entry name" value="MP"/>
    <property type="match status" value="1"/>
</dbReference>
<proteinExistence type="predicted"/>
<dbReference type="EMBL" id="MW328730">
    <property type="protein sequence ID" value="QQG34588.1"/>
    <property type="molecule type" value="Genomic_RNA"/>
</dbReference>
<dbReference type="PRINTS" id="PR00995">
    <property type="entry name" value="CAPILLOPTASE"/>
</dbReference>
<name>A0A7T5QZ91_9VIRU</name>
<dbReference type="InterPro" id="IPR001815">
    <property type="entry name" value="Trichovirus_mp"/>
</dbReference>
<dbReference type="GO" id="GO:0006508">
    <property type="term" value="P:proteolysis"/>
    <property type="evidence" value="ECO:0007669"/>
    <property type="project" value="InterPro"/>
</dbReference>
<reference evidence="1" key="1">
    <citation type="submission" date="2020-11" db="EMBL/GenBank/DDBJ databases">
        <authorList>
            <person name="Bejerman N."/>
        </authorList>
    </citation>
    <scope>NUCLEOTIDE SEQUENCE</scope>
    <source>
        <strain evidence="1">Rhodi</strain>
    </source>
</reference>
<protein>
    <submittedName>
        <fullName evidence="1">MP</fullName>
    </submittedName>
</protein>
<accession>A0A7T5QZ91</accession>